<dbReference type="PANTHER" id="PTHR36303">
    <property type="entry name" value="2',3'-CYCLIC-NUCLEOTIDE 2'-PHOSPHODIESTERASE"/>
    <property type="match status" value="1"/>
</dbReference>
<evidence type="ECO:0000256" key="7">
    <source>
        <dbReference type="PIRSR" id="PIRSR004789-51"/>
    </source>
</evidence>
<evidence type="ECO:0000256" key="4">
    <source>
        <dbReference type="ARBA" id="ARBA00023004"/>
    </source>
</evidence>
<dbReference type="AlphaFoldDB" id="A0A5C4TLS6"/>
<dbReference type="FunFam" id="3.60.21.10:FF:000016">
    <property type="entry name" value="Putative metallophosphoesterase"/>
    <property type="match status" value="1"/>
</dbReference>
<evidence type="ECO:0000256" key="1">
    <source>
        <dbReference type="ARBA" id="ARBA00001965"/>
    </source>
</evidence>
<dbReference type="Proteomes" id="UP000313312">
    <property type="component" value="Unassembled WGS sequence"/>
</dbReference>
<keyword evidence="4" id="KW-0408">Iron</keyword>
<evidence type="ECO:0000256" key="2">
    <source>
        <dbReference type="ARBA" id="ARBA00022723"/>
    </source>
</evidence>
<dbReference type="PANTHER" id="PTHR36303:SF1">
    <property type="entry name" value="2',3'-CYCLIC-NUCLEOTIDE 2'-PHOSPHODIESTERASE"/>
    <property type="match status" value="1"/>
</dbReference>
<dbReference type="GO" id="GO:0046872">
    <property type="term" value="F:metal ion binding"/>
    <property type="evidence" value="ECO:0007669"/>
    <property type="project" value="UniProtKB-KW"/>
</dbReference>
<evidence type="ECO:0000313" key="9">
    <source>
        <dbReference type="Proteomes" id="UP000313312"/>
    </source>
</evidence>
<dbReference type="GeneID" id="93160806"/>
<feature type="binding site" evidence="7">
    <location>
        <position position="153"/>
    </location>
    <ligand>
        <name>Fe cation</name>
        <dbReference type="ChEBI" id="CHEBI:24875"/>
        <label>2</label>
    </ligand>
</feature>
<feature type="binding site" evidence="7">
    <location>
        <position position="39"/>
    </location>
    <ligand>
        <name>Fe cation</name>
        <dbReference type="ChEBI" id="CHEBI:24875"/>
        <label>2</label>
    </ligand>
</feature>
<organism evidence="8 9">
    <name type="scientific">Fructilactobacillus sanfranciscensis</name>
    <name type="common">Lactobacillus sanfranciscensis</name>
    <dbReference type="NCBI Taxonomy" id="1625"/>
    <lineage>
        <taxon>Bacteria</taxon>
        <taxon>Bacillati</taxon>
        <taxon>Bacillota</taxon>
        <taxon>Bacilli</taxon>
        <taxon>Lactobacillales</taxon>
        <taxon>Lactobacillaceae</taxon>
        <taxon>Fructilactobacillus</taxon>
    </lineage>
</organism>
<keyword evidence="3" id="KW-0378">Hydrolase</keyword>
<comment type="caution">
    <text evidence="8">The sequence shown here is derived from an EMBL/GenBank/DDBJ whole genome shotgun (WGS) entry which is preliminary data.</text>
</comment>
<dbReference type="NCBIfam" id="TIGR00282">
    <property type="entry name" value="TIGR00282 family metallophosphoesterase"/>
    <property type="match status" value="1"/>
</dbReference>
<feature type="binding site" evidence="7">
    <location>
        <position position="178"/>
    </location>
    <ligand>
        <name>Fe cation</name>
        <dbReference type="ChEBI" id="CHEBI:24875"/>
        <label>2</label>
    </ligand>
</feature>
<accession>A0A5C4TLS6</accession>
<feature type="binding site" evidence="7">
    <location>
        <position position="40"/>
    </location>
    <ligand>
        <name>Fe cation</name>
        <dbReference type="ChEBI" id="CHEBI:24875"/>
        <label>1</label>
    </ligand>
</feature>
<comment type="similarity">
    <text evidence="5">Belongs to the YmdB-like family.</text>
</comment>
<reference evidence="8 9" key="1">
    <citation type="submission" date="2018-05" db="EMBL/GenBank/DDBJ databases">
        <title>Lactobacillus sanfranciscensis Ah4 draft denome sequence.</title>
        <authorList>
            <person name="Zhang G."/>
        </authorList>
    </citation>
    <scope>NUCLEOTIDE SEQUENCE [LARGE SCALE GENOMIC DNA]</scope>
    <source>
        <strain evidence="8 9">Ah4</strain>
    </source>
</reference>
<feature type="active site" description="Proton donor" evidence="6">
    <location>
        <position position="69"/>
    </location>
</feature>
<dbReference type="SUPFAM" id="SSF56300">
    <property type="entry name" value="Metallo-dependent phosphatases"/>
    <property type="match status" value="1"/>
</dbReference>
<proteinExistence type="inferred from homology"/>
<dbReference type="EMBL" id="QFCR01000001">
    <property type="protein sequence ID" value="TNK91141.1"/>
    <property type="molecule type" value="Genomic_DNA"/>
</dbReference>
<protein>
    <submittedName>
        <fullName evidence="8">TIGR00282 family metallophosphoesterase</fullName>
    </submittedName>
</protein>
<keyword evidence="2 7" id="KW-0479">Metal-binding</keyword>
<dbReference type="InterPro" id="IPR005235">
    <property type="entry name" value="YmdB-like"/>
</dbReference>
<dbReference type="InterPro" id="IPR029052">
    <property type="entry name" value="Metallo-depent_PP-like"/>
</dbReference>
<name>A0A5C4TLS6_FRUSA</name>
<dbReference type="RefSeq" id="WP_139562212.1">
    <property type="nucleotide sequence ID" value="NZ_CP118925.1"/>
</dbReference>
<dbReference type="Pfam" id="PF13277">
    <property type="entry name" value="YmdB"/>
    <property type="match status" value="1"/>
</dbReference>
<feature type="binding site" evidence="7">
    <location>
        <position position="180"/>
    </location>
    <ligand>
        <name>Fe cation</name>
        <dbReference type="ChEBI" id="CHEBI:24875"/>
        <label>1</label>
    </ligand>
</feature>
<dbReference type="Gene3D" id="3.60.21.10">
    <property type="match status" value="1"/>
</dbReference>
<dbReference type="GO" id="GO:0004113">
    <property type="term" value="F:2',3'-cyclic-nucleotide 3'-phosphodiesterase activity"/>
    <property type="evidence" value="ECO:0007669"/>
    <property type="project" value="TreeGrafter"/>
</dbReference>
<feature type="binding site" evidence="7">
    <location>
        <position position="8"/>
    </location>
    <ligand>
        <name>Fe cation</name>
        <dbReference type="ChEBI" id="CHEBI:24875"/>
        <label>1</label>
    </ligand>
</feature>
<evidence type="ECO:0000313" key="8">
    <source>
        <dbReference type="EMBL" id="TNK91141.1"/>
    </source>
</evidence>
<evidence type="ECO:0000256" key="6">
    <source>
        <dbReference type="PIRSR" id="PIRSR004789-50"/>
    </source>
</evidence>
<sequence length="268" mass="29718">MQILFVGDVVGEMGMGMVDQYLPLLKKDLKPQLTIVNGENATKVGRGINEKLFKQIMKDGADVVTLGNHAWNNADIFDFIDDTKKLVRPLNYPGKDVPGNGYCELNINGVKAAVINLQGRIFMEETDDPFAKIDELIMHLKAEKFTVIFVDMHAETTSEKKAMAMYLDGRVSAVVGTHTHVQTNDAHILKKGTAFLTDVGMTGPDDGVIGMQYEPVINKFLTSRPNRFEVETNGDGILSACLIDVDKKDGHAKKIRPIMISQYQPYQS</sequence>
<gene>
    <name evidence="8" type="ORF">DID87_00210</name>
</gene>
<feature type="binding site" evidence="7">
    <location>
        <position position="68"/>
    </location>
    <ligand>
        <name>Fe cation</name>
        <dbReference type="ChEBI" id="CHEBI:24875"/>
        <label>2</label>
    </ligand>
</feature>
<evidence type="ECO:0000256" key="5">
    <source>
        <dbReference type="ARBA" id="ARBA00061401"/>
    </source>
</evidence>
<feature type="binding site" evidence="7">
    <location>
        <position position="39"/>
    </location>
    <ligand>
        <name>Fe cation</name>
        <dbReference type="ChEBI" id="CHEBI:24875"/>
        <label>1</label>
    </ligand>
</feature>
<dbReference type="PIRSF" id="PIRSF004789">
    <property type="entry name" value="DR1281"/>
    <property type="match status" value="1"/>
</dbReference>
<evidence type="ECO:0000256" key="3">
    <source>
        <dbReference type="ARBA" id="ARBA00022801"/>
    </source>
</evidence>
<comment type="cofactor">
    <cofactor evidence="1">
        <name>Fe(3+)</name>
        <dbReference type="ChEBI" id="CHEBI:29034"/>
    </cofactor>
</comment>